<accession>A0ABS9CR02</accession>
<evidence type="ECO:0000313" key="2">
    <source>
        <dbReference type="Proteomes" id="UP001200557"/>
    </source>
</evidence>
<keyword evidence="2" id="KW-1185">Reference proteome</keyword>
<dbReference type="RefSeq" id="WP_235223792.1">
    <property type="nucleotide sequence ID" value="NZ_JAKGAQ010000001.1"/>
</dbReference>
<dbReference type="Proteomes" id="UP001200557">
    <property type="component" value="Unassembled WGS sequence"/>
</dbReference>
<proteinExistence type="predicted"/>
<evidence type="ECO:0000313" key="1">
    <source>
        <dbReference type="EMBL" id="MCF2869661.1"/>
    </source>
</evidence>
<organism evidence="1 2">
    <name type="scientific">Octadecabacter dasysiphoniae</name>
    <dbReference type="NCBI Taxonomy" id="2909341"/>
    <lineage>
        <taxon>Bacteria</taxon>
        <taxon>Pseudomonadati</taxon>
        <taxon>Pseudomonadota</taxon>
        <taxon>Alphaproteobacteria</taxon>
        <taxon>Rhodobacterales</taxon>
        <taxon>Roseobacteraceae</taxon>
        <taxon>Octadecabacter</taxon>
    </lineage>
</organism>
<reference evidence="1 2" key="1">
    <citation type="submission" date="2022-01" db="EMBL/GenBank/DDBJ databases">
        <title>Octadecabacter sp. nov., isolated from a marine alga.</title>
        <authorList>
            <person name="Jin M.S."/>
            <person name="Kim H.M."/>
            <person name="Han D.M."/>
            <person name="Jung J.J."/>
            <person name="Jeon C.O."/>
        </authorList>
    </citation>
    <scope>NUCLEOTIDE SEQUENCE [LARGE SCALE GENOMIC DNA]</scope>
    <source>
        <strain evidence="1 2">G9-8</strain>
    </source>
</reference>
<comment type="caution">
    <text evidence="1">The sequence shown here is derived from an EMBL/GenBank/DDBJ whole genome shotgun (WGS) entry which is preliminary data.</text>
</comment>
<dbReference type="EMBL" id="JAKGAQ010000001">
    <property type="protein sequence ID" value="MCF2869661.1"/>
    <property type="molecule type" value="Genomic_DNA"/>
</dbReference>
<sequence length="47" mass="5215">MLTDFVRMGPVWVGYGSGMAADRGISDQRGVTRCNQTENHEFDGVRP</sequence>
<gene>
    <name evidence="1" type="ORF">L0664_01160</name>
</gene>
<protein>
    <submittedName>
        <fullName evidence="1">Uncharacterized protein</fullName>
    </submittedName>
</protein>
<name>A0ABS9CR02_9RHOB</name>